<name>A0A852KUW1_UROIN</name>
<dbReference type="EMBL" id="WBNH01007112">
    <property type="protein sequence ID" value="NXX81152.1"/>
    <property type="molecule type" value="Genomic_DNA"/>
</dbReference>
<organism evidence="2 3">
    <name type="scientific">Urocolius indicus</name>
    <name type="common">Red-faced mousebird</name>
    <name type="synonym">Colius indicus</name>
    <dbReference type="NCBI Taxonomy" id="458196"/>
    <lineage>
        <taxon>Eukaryota</taxon>
        <taxon>Metazoa</taxon>
        <taxon>Chordata</taxon>
        <taxon>Craniata</taxon>
        <taxon>Vertebrata</taxon>
        <taxon>Euteleostomi</taxon>
        <taxon>Archelosauria</taxon>
        <taxon>Archosauria</taxon>
        <taxon>Dinosauria</taxon>
        <taxon>Saurischia</taxon>
        <taxon>Theropoda</taxon>
        <taxon>Coelurosauria</taxon>
        <taxon>Aves</taxon>
        <taxon>Neognathae</taxon>
        <taxon>Neoaves</taxon>
        <taxon>Telluraves</taxon>
        <taxon>Coraciimorphae</taxon>
        <taxon>Coliiformes</taxon>
        <taxon>Coliidae</taxon>
        <taxon>Urocolius</taxon>
    </lineage>
</organism>
<reference evidence="2" key="1">
    <citation type="submission" date="2020-02" db="EMBL/GenBank/DDBJ databases">
        <title>Bird 10,000 Genomes (B10K) Project - Family phase.</title>
        <authorList>
            <person name="Zhang G."/>
        </authorList>
    </citation>
    <scope>NUCLEOTIDE SEQUENCE</scope>
    <source>
        <strain evidence="2">B10K-DU-030-59</strain>
    </source>
</reference>
<keyword evidence="3" id="KW-1185">Reference proteome</keyword>
<feature type="transmembrane region" description="Helical" evidence="1">
    <location>
        <begin position="63"/>
        <end position="86"/>
    </location>
</feature>
<protein>
    <submittedName>
        <fullName evidence="2">CKLF6 protein</fullName>
    </submittedName>
</protein>
<comment type="caution">
    <text evidence="2">The sequence shown here is derived from an EMBL/GenBank/DDBJ whole genome shotgun (WGS) entry which is preliminary data.</text>
</comment>
<keyword evidence="1" id="KW-0472">Membrane</keyword>
<feature type="non-terminal residue" evidence="2">
    <location>
        <position position="1"/>
    </location>
</feature>
<dbReference type="Proteomes" id="UP000654395">
    <property type="component" value="Unassembled WGS sequence"/>
</dbReference>
<keyword evidence="1" id="KW-1133">Transmembrane helix</keyword>
<dbReference type="OrthoDB" id="10028364at2759"/>
<dbReference type="AlphaFoldDB" id="A0A852KUW1"/>
<accession>A0A852KUW1</accession>
<gene>
    <name evidence="2" type="primary">Cmtm6</name>
    <name evidence="2" type="ORF">UROIND_R04854</name>
</gene>
<evidence type="ECO:0000313" key="3">
    <source>
        <dbReference type="Proteomes" id="UP000654395"/>
    </source>
</evidence>
<keyword evidence="1" id="KW-0812">Transmembrane</keyword>
<feature type="non-terminal residue" evidence="2">
    <location>
        <position position="100"/>
    </location>
</feature>
<proteinExistence type="predicted"/>
<sequence>MENGAVYNETTEPRAKPPRLSLGCSLRHLGGWRLAPKALQTILSLLAVICEEIVADCMNCSGLYFFEFISCSAFLLSLLILGVYCTDAFERFGEDKVQKV</sequence>
<evidence type="ECO:0000313" key="2">
    <source>
        <dbReference type="EMBL" id="NXX81152.1"/>
    </source>
</evidence>
<evidence type="ECO:0000256" key="1">
    <source>
        <dbReference type="SAM" id="Phobius"/>
    </source>
</evidence>